<evidence type="ECO:0000256" key="5">
    <source>
        <dbReference type="ARBA" id="ARBA00023315"/>
    </source>
</evidence>
<dbReference type="AlphaFoldDB" id="A0A938Y654"/>
<proteinExistence type="inferred from homology"/>
<dbReference type="InterPro" id="IPR003016">
    <property type="entry name" value="2-oxoA_DH_lipoyl-BS"/>
</dbReference>
<dbReference type="InterPro" id="IPR004167">
    <property type="entry name" value="PSBD"/>
</dbReference>
<dbReference type="InterPro" id="IPR011053">
    <property type="entry name" value="Single_hybrid_motif"/>
</dbReference>
<reference evidence="9" key="1">
    <citation type="submission" date="2021-01" db="EMBL/GenBank/DDBJ databases">
        <title>Novel species in genus Nocardioides.</title>
        <authorList>
            <person name="Zhang G."/>
        </authorList>
    </citation>
    <scope>NUCLEOTIDE SEQUENCE</scope>
    <source>
        <strain evidence="9">Zg-536</strain>
    </source>
</reference>
<dbReference type="GO" id="GO:0031405">
    <property type="term" value="F:lipoic acid binding"/>
    <property type="evidence" value="ECO:0007669"/>
    <property type="project" value="TreeGrafter"/>
</dbReference>
<evidence type="ECO:0000256" key="1">
    <source>
        <dbReference type="ARBA" id="ARBA00001938"/>
    </source>
</evidence>
<evidence type="ECO:0000259" key="7">
    <source>
        <dbReference type="PROSITE" id="PS50968"/>
    </source>
</evidence>
<dbReference type="RefSeq" id="WP_205289883.1">
    <property type="nucleotide sequence ID" value="NZ_CP074406.1"/>
</dbReference>
<keyword evidence="5 6" id="KW-0012">Acyltransferase</keyword>
<dbReference type="Proteomes" id="UP000663791">
    <property type="component" value="Unassembled WGS sequence"/>
</dbReference>
<evidence type="ECO:0000313" key="10">
    <source>
        <dbReference type="Proteomes" id="UP000663791"/>
    </source>
</evidence>
<keyword evidence="10" id="KW-1185">Reference proteome</keyword>
<gene>
    <name evidence="9" type="ORF">JK386_01630</name>
</gene>
<feature type="domain" description="Peripheral subunit-binding (PSBD)" evidence="8">
    <location>
        <begin position="208"/>
        <end position="245"/>
    </location>
</feature>
<organism evidence="9 10">
    <name type="scientific">Nocardioides faecalis</name>
    <dbReference type="NCBI Taxonomy" id="2803858"/>
    <lineage>
        <taxon>Bacteria</taxon>
        <taxon>Bacillati</taxon>
        <taxon>Actinomycetota</taxon>
        <taxon>Actinomycetes</taxon>
        <taxon>Propionibacteriales</taxon>
        <taxon>Nocardioidaceae</taxon>
        <taxon>Nocardioides</taxon>
    </lineage>
</organism>
<dbReference type="InterPro" id="IPR050743">
    <property type="entry name" value="2-oxoacid_DH_E2_comp"/>
</dbReference>
<dbReference type="InterPro" id="IPR036625">
    <property type="entry name" value="E3-bd_dom_sf"/>
</dbReference>
<evidence type="ECO:0000256" key="2">
    <source>
        <dbReference type="ARBA" id="ARBA00007317"/>
    </source>
</evidence>
<dbReference type="Pfam" id="PF00364">
    <property type="entry name" value="Biotin_lipoyl"/>
    <property type="match status" value="1"/>
</dbReference>
<evidence type="ECO:0000313" key="9">
    <source>
        <dbReference type="EMBL" id="MBM9458595.1"/>
    </source>
</evidence>
<evidence type="ECO:0000256" key="6">
    <source>
        <dbReference type="RuleBase" id="RU003423"/>
    </source>
</evidence>
<dbReference type="EC" id="2.3.1.-" evidence="6"/>
<evidence type="ECO:0000256" key="3">
    <source>
        <dbReference type="ARBA" id="ARBA00022679"/>
    </source>
</evidence>
<dbReference type="PANTHER" id="PTHR43178">
    <property type="entry name" value="DIHYDROLIPOAMIDE ACETYLTRANSFERASE COMPONENT OF PYRUVATE DEHYDROGENASE COMPLEX"/>
    <property type="match status" value="1"/>
</dbReference>
<dbReference type="InterPro" id="IPR023213">
    <property type="entry name" value="CAT-like_dom_sf"/>
</dbReference>
<dbReference type="InterPro" id="IPR000089">
    <property type="entry name" value="Biotin_lipoyl"/>
</dbReference>
<dbReference type="Gene3D" id="2.40.50.100">
    <property type="match status" value="1"/>
</dbReference>
<dbReference type="PANTHER" id="PTHR43178:SF5">
    <property type="entry name" value="LIPOAMIDE ACYLTRANSFERASE COMPONENT OF BRANCHED-CHAIN ALPHA-KETO ACID DEHYDROGENASE COMPLEX, MITOCHONDRIAL"/>
    <property type="match status" value="1"/>
</dbReference>
<keyword evidence="3 6" id="KW-0808">Transferase</keyword>
<sequence>MSTQTAQEFLLPDVGEGLTEAEIVAWRVKEGDVVAVNDVLVDIETAKSIVELPSPYAGRVLALLVAEGETVEVGTPIIRIGDPSAHASVNAAGGPLPTPPEPAAPALDLVPELPTEPAAVPGSVPGSVPAATAASRGPEIIDTNVPPVGNATLVGYGPKQRALARRARKGAVAAEAGAPAGVDAGKDAAVVEVVETRAPASAAAIRALAKPLVRRLARDLGVDLAALTPTGPRGTVSKDDVLAAAGGTGTAALGAAAGASAAARPLPVDPAGRETREPVKGVRKQMAAAMSASAFSAPHVTEFVTIDATATVELVERLRARRELAGIKVSPLLLIARACLLALRRTPLVNSAFDDATQEVVVKHYVNLGIAAATPRGLVVPNVKDAHELSLVDLAKELEELTTTARAGRSQPADLAGGTFTITNVGVFGIDGGTPIINPGESAILALGAIKPQPWVVGDAVVPRQVMTLSLSFDHRHIDGATGAQFLADVAGLVSDPATALVF</sequence>
<dbReference type="Pfam" id="PF02817">
    <property type="entry name" value="E3_binding"/>
    <property type="match status" value="1"/>
</dbReference>
<name>A0A938Y654_9ACTN</name>
<dbReference type="SUPFAM" id="SSF52777">
    <property type="entry name" value="CoA-dependent acyltransferases"/>
    <property type="match status" value="1"/>
</dbReference>
<protein>
    <recommendedName>
        <fullName evidence="6">Dihydrolipoamide acetyltransferase component of pyruvate dehydrogenase complex</fullName>
        <ecNumber evidence="6">2.3.1.-</ecNumber>
    </recommendedName>
</protein>
<dbReference type="SUPFAM" id="SSF51230">
    <property type="entry name" value="Single hybrid motif"/>
    <property type="match status" value="1"/>
</dbReference>
<dbReference type="SUPFAM" id="SSF47005">
    <property type="entry name" value="Peripheral subunit-binding domain of 2-oxo acid dehydrogenase complex"/>
    <property type="match status" value="1"/>
</dbReference>
<feature type="domain" description="Lipoyl-binding" evidence="7">
    <location>
        <begin position="6"/>
        <end position="81"/>
    </location>
</feature>
<dbReference type="Gene3D" id="4.10.320.10">
    <property type="entry name" value="E3-binding domain"/>
    <property type="match status" value="1"/>
</dbReference>
<keyword evidence="4 6" id="KW-0450">Lipoyl</keyword>
<accession>A0A938Y654</accession>
<dbReference type="EMBL" id="JAERTX010000001">
    <property type="protein sequence ID" value="MBM9458595.1"/>
    <property type="molecule type" value="Genomic_DNA"/>
</dbReference>
<dbReference type="GO" id="GO:0005737">
    <property type="term" value="C:cytoplasm"/>
    <property type="evidence" value="ECO:0007669"/>
    <property type="project" value="TreeGrafter"/>
</dbReference>
<comment type="cofactor">
    <cofactor evidence="1 6">
        <name>(R)-lipoate</name>
        <dbReference type="ChEBI" id="CHEBI:83088"/>
    </cofactor>
</comment>
<dbReference type="GO" id="GO:0016407">
    <property type="term" value="F:acetyltransferase activity"/>
    <property type="evidence" value="ECO:0007669"/>
    <property type="project" value="TreeGrafter"/>
</dbReference>
<dbReference type="FunFam" id="3.30.559.10:FF:000007">
    <property type="entry name" value="Dihydrolipoamide acetyltransferase component of pyruvate dehydrogenase complex"/>
    <property type="match status" value="1"/>
</dbReference>
<dbReference type="PROSITE" id="PS00189">
    <property type="entry name" value="LIPOYL"/>
    <property type="match status" value="1"/>
</dbReference>
<dbReference type="Gene3D" id="3.30.559.10">
    <property type="entry name" value="Chloramphenicol acetyltransferase-like domain"/>
    <property type="match status" value="1"/>
</dbReference>
<dbReference type="PROSITE" id="PS50968">
    <property type="entry name" value="BIOTINYL_LIPOYL"/>
    <property type="match status" value="1"/>
</dbReference>
<dbReference type="InterPro" id="IPR001078">
    <property type="entry name" value="2-oxoacid_DH_actylTfrase"/>
</dbReference>
<evidence type="ECO:0000259" key="8">
    <source>
        <dbReference type="PROSITE" id="PS51826"/>
    </source>
</evidence>
<dbReference type="CDD" id="cd06849">
    <property type="entry name" value="lipoyl_domain"/>
    <property type="match status" value="1"/>
</dbReference>
<comment type="similarity">
    <text evidence="2 6">Belongs to the 2-oxoacid dehydrogenase family.</text>
</comment>
<dbReference type="PROSITE" id="PS51826">
    <property type="entry name" value="PSBD"/>
    <property type="match status" value="1"/>
</dbReference>
<dbReference type="Pfam" id="PF00198">
    <property type="entry name" value="2-oxoacid_dh"/>
    <property type="match status" value="1"/>
</dbReference>
<evidence type="ECO:0000256" key="4">
    <source>
        <dbReference type="ARBA" id="ARBA00022823"/>
    </source>
</evidence>
<comment type="caution">
    <text evidence="9">The sequence shown here is derived from an EMBL/GenBank/DDBJ whole genome shotgun (WGS) entry which is preliminary data.</text>
</comment>